<dbReference type="EMBL" id="FNQG01000004">
    <property type="protein sequence ID" value="SDZ91832.1"/>
    <property type="molecule type" value="Genomic_DNA"/>
</dbReference>
<sequence>MKELKWWQKTNVYQVYPKSFLDTTGSGTGDIKGITAKLDYLKTLGVGAIWLTPVYPSPMVDNGYDIADFTGIDPSYGTMADMEKLIAEGRKRDIRMVMDLVYNHSSDKHPWFIDSASSRESEHSDWYIWRDAKPDGSAPTNWRSIFGGSAWTWCEARQQYYLHTFAEAQPDLNWENPAVRQALYDAANFWLDKGVGGFRIDAIVYIKKPAVFADGKQDSDDGMVNIHSMIANTPGILDYLHEFKEKVFKGHDIFTVAEANGVAPEDLDKWVGEKGAFDMLFEFSHVNLEFPDGELWSHATGYTPKVITGLKQALTASQQATAKNGWYPVFFENHDQPRCTAHYFPADADKKLAAKAIATVLMTMRGTPFIYEGQELGLDNVAWNNINDYNDISSKGQYFLALEEGRSPAEAMELVHRYSRDNARTPMQWTKEKNAGFSTGKPWLPVHEDYARQCVESEAQEADSVLSYYRQLAALRQTGEAAGVLQQGTYTELLRENPAILAFKRHFGNREVYTLVNFTGREQAYVLPELQEARLLLESVPGSRKGMLRPYEAVLYIKETGEGL</sequence>
<dbReference type="InterPro" id="IPR006047">
    <property type="entry name" value="GH13_cat_dom"/>
</dbReference>
<proteinExistence type="inferred from homology"/>
<dbReference type="Gene3D" id="3.90.400.10">
    <property type="entry name" value="Oligo-1,6-glucosidase, Domain 2"/>
    <property type="match status" value="1"/>
</dbReference>
<dbReference type="InterPro" id="IPR017853">
    <property type="entry name" value="GH"/>
</dbReference>
<evidence type="ECO:0000259" key="4">
    <source>
        <dbReference type="SMART" id="SM00642"/>
    </source>
</evidence>
<dbReference type="PANTHER" id="PTHR10357:SF179">
    <property type="entry name" value="NEUTRAL AND BASIC AMINO ACID TRANSPORT PROTEIN RBAT"/>
    <property type="match status" value="1"/>
</dbReference>
<dbReference type="Gene3D" id="2.60.40.1180">
    <property type="entry name" value="Golgi alpha-mannosidase II"/>
    <property type="match status" value="1"/>
</dbReference>
<gene>
    <name evidence="5" type="ORF">SAMN05660648_01254</name>
</gene>
<dbReference type="Proteomes" id="UP000183469">
    <property type="component" value="Unassembled WGS sequence"/>
</dbReference>
<organism evidence="5 6">
    <name type="scientific">Selenomonas ruminantium</name>
    <dbReference type="NCBI Taxonomy" id="971"/>
    <lineage>
        <taxon>Bacteria</taxon>
        <taxon>Bacillati</taxon>
        <taxon>Bacillota</taxon>
        <taxon>Negativicutes</taxon>
        <taxon>Selenomonadales</taxon>
        <taxon>Selenomonadaceae</taxon>
        <taxon>Selenomonas</taxon>
    </lineage>
</organism>
<dbReference type="CDD" id="cd11333">
    <property type="entry name" value="AmyAc_SI_OligoGlu_DGase"/>
    <property type="match status" value="1"/>
</dbReference>
<evidence type="ECO:0000256" key="3">
    <source>
        <dbReference type="ARBA" id="ARBA00023295"/>
    </source>
</evidence>
<evidence type="ECO:0000313" key="5">
    <source>
        <dbReference type="EMBL" id="SDZ91832.1"/>
    </source>
</evidence>
<evidence type="ECO:0000313" key="6">
    <source>
        <dbReference type="Proteomes" id="UP000183469"/>
    </source>
</evidence>
<feature type="domain" description="Glycosyl hydrolase family 13 catalytic" evidence="4">
    <location>
        <begin position="14"/>
        <end position="424"/>
    </location>
</feature>
<name>A0A1H3WZM2_SELRU</name>
<dbReference type="NCBIfam" id="NF008183">
    <property type="entry name" value="PRK10933.1"/>
    <property type="match status" value="1"/>
</dbReference>
<reference evidence="5 6" key="1">
    <citation type="submission" date="2016-10" db="EMBL/GenBank/DDBJ databases">
        <authorList>
            <person name="de Groot N.N."/>
        </authorList>
    </citation>
    <scope>NUCLEOTIDE SEQUENCE [LARGE SCALE GENOMIC DNA]</scope>
    <source>
        <strain evidence="5 6">DSM 2872</strain>
    </source>
</reference>
<dbReference type="GO" id="GO:0009313">
    <property type="term" value="P:oligosaccharide catabolic process"/>
    <property type="evidence" value="ECO:0007669"/>
    <property type="project" value="TreeGrafter"/>
</dbReference>
<dbReference type="Gene3D" id="3.20.20.80">
    <property type="entry name" value="Glycosidases"/>
    <property type="match status" value="1"/>
</dbReference>
<dbReference type="PANTHER" id="PTHR10357">
    <property type="entry name" value="ALPHA-AMYLASE FAMILY MEMBER"/>
    <property type="match status" value="1"/>
</dbReference>
<evidence type="ECO:0000256" key="2">
    <source>
        <dbReference type="ARBA" id="ARBA00022801"/>
    </source>
</evidence>
<dbReference type="GO" id="GO:0004556">
    <property type="term" value="F:alpha-amylase activity"/>
    <property type="evidence" value="ECO:0007669"/>
    <property type="project" value="TreeGrafter"/>
</dbReference>
<evidence type="ECO:0000256" key="1">
    <source>
        <dbReference type="ARBA" id="ARBA00008061"/>
    </source>
</evidence>
<dbReference type="FunFam" id="3.90.400.10:FF:000002">
    <property type="entry name" value="Sucrose isomerase"/>
    <property type="match status" value="1"/>
</dbReference>
<dbReference type="SMART" id="SM00642">
    <property type="entry name" value="Aamy"/>
    <property type="match status" value="1"/>
</dbReference>
<dbReference type="Pfam" id="PF00128">
    <property type="entry name" value="Alpha-amylase"/>
    <property type="match status" value="1"/>
</dbReference>
<dbReference type="RefSeq" id="WP_074671632.1">
    <property type="nucleotide sequence ID" value="NZ_FNQG01000004.1"/>
</dbReference>
<dbReference type="OrthoDB" id="9805159at2"/>
<dbReference type="InterPro" id="IPR045857">
    <property type="entry name" value="O16G_dom_2"/>
</dbReference>
<dbReference type="InterPro" id="IPR013780">
    <property type="entry name" value="Glyco_hydro_b"/>
</dbReference>
<dbReference type="AlphaFoldDB" id="A0A1H3WZM2"/>
<keyword evidence="2" id="KW-0378">Hydrolase</keyword>
<dbReference type="SUPFAM" id="SSF51445">
    <property type="entry name" value="(Trans)glycosidases"/>
    <property type="match status" value="1"/>
</dbReference>
<protein>
    <submittedName>
        <fullName evidence="5">Alpha-glucosidase</fullName>
    </submittedName>
</protein>
<dbReference type="FunFam" id="3.20.20.80:FF:000064">
    <property type="entry name" value="Oligo-1,6-glucosidase"/>
    <property type="match status" value="1"/>
</dbReference>
<accession>A0A1H3WZM2</accession>
<dbReference type="SUPFAM" id="SSF51011">
    <property type="entry name" value="Glycosyl hydrolase domain"/>
    <property type="match status" value="1"/>
</dbReference>
<comment type="similarity">
    <text evidence="1">Belongs to the glycosyl hydrolase 13 family.</text>
</comment>
<keyword evidence="3" id="KW-0326">Glycosidase</keyword>